<evidence type="ECO:0000256" key="4">
    <source>
        <dbReference type="ARBA" id="ARBA00022692"/>
    </source>
</evidence>
<feature type="transmembrane region" description="Helical" evidence="9">
    <location>
        <begin position="59"/>
        <end position="84"/>
    </location>
</feature>
<keyword evidence="2" id="KW-0813">Transport</keyword>
<evidence type="ECO:0000313" key="11">
    <source>
        <dbReference type="Proteomes" id="UP001589867"/>
    </source>
</evidence>
<comment type="caution">
    <text evidence="10">The sequence shown here is derived from an EMBL/GenBank/DDBJ whole genome shotgun (WGS) entry which is preliminary data.</text>
</comment>
<feature type="transmembrane region" description="Helical" evidence="9">
    <location>
        <begin position="241"/>
        <end position="258"/>
    </location>
</feature>
<dbReference type="CDD" id="cd06582">
    <property type="entry name" value="TM_PBP1_LivH_like"/>
    <property type="match status" value="1"/>
</dbReference>
<reference evidence="10 11" key="1">
    <citation type="submission" date="2024-09" db="EMBL/GenBank/DDBJ databases">
        <authorList>
            <person name="Sun Q."/>
            <person name="Mori K."/>
        </authorList>
    </citation>
    <scope>NUCLEOTIDE SEQUENCE [LARGE SCALE GENOMIC DNA]</scope>
    <source>
        <strain evidence="10 11">TBRC 3947</strain>
    </source>
</reference>
<keyword evidence="4 9" id="KW-0812">Transmembrane</keyword>
<comment type="similarity">
    <text evidence="8">Belongs to the binding-protein-dependent transport system permease family. LivHM subfamily.</text>
</comment>
<gene>
    <name evidence="10" type="ORF">ACFFIA_19135</name>
</gene>
<evidence type="ECO:0000313" key="10">
    <source>
        <dbReference type="EMBL" id="MFC0529776.1"/>
    </source>
</evidence>
<accession>A0ABV6M500</accession>
<feature type="transmembrane region" description="Helical" evidence="9">
    <location>
        <begin position="34"/>
        <end position="53"/>
    </location>
</feature>
<dbReference type="EMBL" id="JBHLUH010000039">
    <property type="protein sequence ID" value="MFC0529776.1"/>
    <property type="molecule type" value="Genomic_DNA"/>
</dbReference>
<feature type="transmembrane region" description="Helical" evidence="9">
    <location>
        <begin position="96"/>
        <end position="116"/>
    </location>
</feature>
<evidence type="ECO:0000256" key="5">
    <source>
        <dbReference type="ARBA" id="ARBA00022970"/>
    </source>
</evidence>
<organism evidence="10 11">
    <name type="scientific">Phytohabitans kaempferiae</name>
    <dbReference type="NCBI Taxonomy" id="1620943"/>
    <lineage>
        <taxon>Bacteria</taxon>
        <taxon>Bacillati</taxon>
        <taxon>Actinomycetota</taxon>
        <taxon>Actinomycetes</taxon>
        <taxon>Micromonosporales</taxon>
        <taxon>Micromonosporaceae</taxon>
    </lineage>
</organism>
<keyword evidence="6 9" id="KW-1133">Transmembrane helix</keyword>
<name>A0ABV6M500_9ACTN</name>
<feature type="transmembrane region" description="Helical" evidence="9">
    <location>
        <begin position="6"/>
        <end position="27"/>
    </location>
</feature>
<dbReference type="PANTHER" id="PTHR11795:SF445">
    <property type="entry name" value="AMINO ACID ABC TRANSPORTER PERMEASE PROTEIN"/>
    <property type="match status" value="1"/>
</dbReference>
<dbReference type="InterPro" id="IPR001851">
    <property type="entry name" value="ABC_transp_permease"/>
</dbReference>
<protein>
    <submittedName>
        <fullName evidence="10">Branched-chain amino acid ABC transporter permease</fullName>
    </submittedName>
</protein>
<evidence type="ECO:0000256" key="9">
    <source>
        <dbReference type="SAM" id="Phobius"/>
    </source>
</evidence>
<dbReference type="Proteomes" id="UP001589867">
    <property type="component" value="Unassembled WGS sequence"/>
</dbReference>
<sequence length="295" mass="29803">MVFVQQIVNAMAQAGVYTLFGVGFALLMGNLRVLNVAHAGVFTMAAILGSFAADATNLAVGFAVAISTGVVLAMAVELVAYAPLRRRSSHGMEGQLAGVLSGLGALFVLEGIARILTGGANVAPSSDALNGGHALFGLRFTVTGGLIAISAAVAVVLVAIFLSRTRMGISIRAVGFAPQVTRDLGVPVGLVSLSAFALAGGLAGLGGMLIGIHTSTVTFTMGLPFLLIGFIVSILGGYGNVVGTAVAAILISILEVFITQLGFGPFRGAIVGGLLLLVLVVKPDGLMGRRESVRA</sequence>
<comment type="subcellular location">
    <subcellularLocation>
        <location evidence="1">Cell membrane</location>
        <topology evidence="1">Multi-pass membrane protein</topology>
    </subcellularLocation>
</comment>
<evidence type="ECO:0000256" key="1">
    <source>
        <dbReference type="ARBA" id="ARBA00004651"/>
    </source>
</evidence>
<keyword evidence="7 9" id="KW-0472">Membrane</keyword>
<feature type="transmembrane region" description="Helical" evidence="9">
    <location>
        <begin position="216"/>
        <end position="234"/>
    </location>
</feature>
<dbReference type="Pfam" id="PF02653">
    <property type="entry name" value="BPD_transp_2"/>
    <property type="match status" value="1"/>
</dbReference>
<feature type="transmembrane region" description="Helical" evidence="9">
    <location>
        <begin position="184"/>
        <end position="210"/>
    </location>
</feature>
<dbReference type="RefSeq" id="WP_377252837.1">
    <property type="nucleotide sequence ID" value="NZ_JBHLUH010000039.1"/>
</dbReference>
<evidence type="ECO:0000256" key="7">
    <source>
        <dbReference type="ARBA" id="ARBA00023136"/>
    </source>
</evidence>
<evidence type="ECO:0000256" key="3">
    <source>
        <dbReference type="ARBA" id="ARBA00022475"/>
    </source>
</evidence>
<feature type="transmembrane region" description="Helical" evidence="9">
    <location>
        <begin position="264"/>
        <end position="281"/>
    </location>
</feature>
<evidence type="ECO:0000256" key="8">
    <source>
        <dbReference type="ARBA" id="ARBA00037998"/>
    </source>
</evidence>
<keyword evidence="3" id="KW-1003">Cell membrane</keyword>
<keyword evidence="11" id="KW-1185">Reference proteome</keyword>
<evidence type="ECO:0000256" key="2">
    <source>
        <dbReference type="ARBA" id="ARBA00022448"/>
    </source>
</evidence>
<feature type="transmembrane region" description="Helical" evidence="9">
    <location>
        <begin position="136"/>
        <end position="163"/>
    </location>
</feature>
<proteinExistence type="inferred from homology"/>
<keyword evidence="5" id="KW-0029">Amino-acid transport</keyword>
<evidence type="ECO:0000256" key="6">
    <source>
        <dbReference type="ARBA" id="ARBA00022989"/>
    </source>
</evidence>
<dbReference type="InterPro" id="IPR052157">
    <property type="entry name" value="BCAA_transport_permease"/>
</dbReference>
<dbReference type="PANTHER" id="PTHR11795">
    <property type="entry name" value="BRANCHED-CHAIN AMINO ACID TRANSPORT SYSTEM PERMEASE PROTEIN LIVH"/>
    <property type="match status" value="1"/>
</dbReference>